<name>A0A0G0X9A8_UNCKA</name>
<evidence type="ECO:0000313" key="1">
    <source>
        <dbReference type="EMBL" id="KKS21545.1"/>
    </source>
</evidence>
<comment type="caution">
    <text evidence="1">The sequence shown here is derived from an EMBL/GenBank/DDBJ whole genome shotgun (WGS) entry which is preliminary data.</text>
</comment>
<evidence type="ECO:0000313" key="2">
    <source>
        <dbReference type="Proteomes" id="UP000034507"/>
    </source>
</evidence>
<dbReference type="AlphaFoldDB" id="A0A0G0X9A8"/>
<gene>
    <name evidence="1" type="ORF">UU77_C0001G0040</name>
</gene>
<sequence>MKSRNMVFLLGAIVIVLLLTACAKGESALCPSVGETSTYLEDCAVAGYPVTIKIWTEDQRKYAEYYVDAAEQNFPDVAFDVVIELADEDGSGSTLSMENGRVVIYYHCQGACVYKPELLEPTPAPYFFEGINL</sequence>
<evidence type="ECO:0008006" key="3">
    <source>
        <dbReference type="Google" id="ProtNLM"/>
    </source>
</evidence>
<dbReference type="EMBL" id="LCBX01000001">
    <property type="protein sequence ID" value="KKS21545.1"/>
    <property type="molecule type" value="Genomic_DNA"/>
</dbReference>
<dbReference type="Proteomes" id="UP000034507">
    <property type="component" value="Unassembled WGS sequence"/>
</dbReference>
<protein>
    <recommendedName>
        <fullName evidence="3">Lipoprotein</fullName>
    </recommendedName>
</protein>
<dbReference type="PROSITE" id="PS51257">
    <property type="entry name" value="PROKAR_LIPOPROTEIN"/>
    <property type="match status" value="1"/>
</dbReference>
<accession>A0A0G0X9A8</accession>
<reference evidence="1 2" key="1">
    <citation type="journal article" date="2015" name="Nature">
        <title>rRNA introns, odd ribosomes, and small enigmatic genomes across a large radiation of phyla.</title>
        <authorList>
            <person name="Brown C.T."/>
            <person name="Hug L.A."/>
            <person name="Thomas B.C."/>
            <person name="Sharon I."/>
            <person name="Castelle C.J."/>
            <person name="Singh A."/>
            <person name="Wilkins M.J."/>
            <person name="Williams K.H."/>
            <person name="Banfield J.F."/>
        </authorList>
    </citation>
    <scope>NUCLEOTIDE SEQUENCE [LARGE SCALE GENOMIC DNA]</scope>
</reference>
<proteinExistence type="predicted"/>
<organism evidence="1 2">
    <name type="scientific">candidate division WWE3 bacterium GW2011_GWC1_41_7</name>
    <dbReference type="NCBI Taxonomy" id="1619119"/>
    <lineage>
        <taxon>Bacteria</taxon>
        <taxon>Katanobacteria</taxon>
    </lineage>
</organism>